<sequence>MVFKTKGVCASQINIEIEDDIIKSVEFVGGCSGNSQGIARLTIGMHVNEVIDRLEGVTCGYKATSCPDQLAKALKKYQAEH</sequence>
<dbReference type="InterPro" id="IPR023806">
    <property type="entry name" value="CHP03905"/>
</dbReference>
<evidence type="ECO:0000313" key="7">
    <source>
        <dbReference type="EMBL" id="SFS06345.1"/>
    </source>
</evidence>
<reference evidence="7 8" key="1">
    <citation type="submission" date="2016-10" db="EMBL/GenBank/DDBJ databases">
        <authorList>
            <person name="de Groot N.N."/>
        </authorList>
    </citation>
    <scope>NUCLEOTIDE SEQUENCE [LARGE SCALE GENOMIC DNA]</scope>
    <source>
        <strain evidence="7 8">743A</strain>
    </source>
</reference>
<keyword evidence="3" id="KW-0237">DNA synthesis</keyword>
<dbReference type="GO" id="GO:0000166">
    <property type="term" value="F:nucleotide binding"/>
    <property type="evidence" value="ECO:0007669"/>
    <property type="project" value="UniProtKB-KW"/>
</dbReference>
<evidence type="ECO:0000256" key="4">
    <source>
        <dbReference type="ARBA" id="ARBA00022741"/>
    </source>
</evidence>
<evidence type="ECO:0000256" key="3">
    <source>
        <dbReference type="ARBA" id="ARBA00022634"/>
    </source>
</evidence>
<dbReference type="Proteomes" id="UP000199659">
    <property type="component" value="Unassembled WGS sequence"/>
</dbReference>
<comment type="similarity">
    <text evidence="1">Belongs to the ribonucleoside diphosphate reductase class-2 family.</text>
</comment>
<evidence type="ECO:0000256" key="2">
    <source>
        <dbReference type="ARBA" id="ARBA00012274"/>
    </source>
</evidence>
<evidence type="ECO:0000313" key="8">
    <source>
        <dbReference type="Proteomes" id="UP000199659"/>
    </source>
</evidence>
<dbReference type="RefSeq" id="WP_092563935.1">
    <property type="nucleotide sequence ID" value="NZ_FOYZ01000020.1"/>
</dbReference>
<dbReference type="STRING" id="37658.SAMN05661086_03533"/>
<proteinExistence type="inferred from homology"/>
<accession>A0A1I6LS71</accession>
<organism evidence="7 8">
    <name type="scientific">Anaeromicropila populeti</name>
    <dbReference type="NCBI Taxonomy" id="37658"/>
    <lineage>
        <taxon>Bacteria</taxon>
        <taxon>Bacillati</taxon>
        <taxon>Bacillota</taxon>
        <taxon>Clostridia</taxon>
        <taxon>Lachnospirales</taxon>
        <taxon>Lachnospiraceae</taxon>
        <taxon>Anaeromicropila</taxon>
    </lineage>
</organism>
<dbReference type="OrthoDB" id="9801525at2"/>
<dbReference type="GO" id="GO:0071897">
    <property type="term" value="P:DNA biosynthetic process"/>
    <property type="evidence" value="ECO:0007669"/>
    <property type="project" value="UniProtKB-KW"/>
</dbReference>
<feature type="domain" description="TSCPD" evidence="6">
    <location>
        <begin position="5"/>
        <end position="77"/>
    </location>
</feature>
<dbReference type="GO" id="GO:0004748">
    <property type="term" value="F:ribonucleoside-diphosphate reductase activity, thioredoxin disulfide as acceptor"/>
    <property type="evidence" value="ECO:0007669"/>
    <property type="project" value="UniProtKB-EC"/>
</dbReference>
<gene>
    <name evidence="7" type="ORF">SAMN05661086_03533</name>
</gene>
<dbReference type="AlphaFoldDB" id="A0A1I6LS71"/>
<evidence type="ECO:0000256" key="1">
    <source>
        <dbReference type="ARBA" id="ARBA00007405"/>
    </source>
</evidence>
<evidence type="ECO:0000259" key="6">
    <source>
        <dbReference type="Pfam" id="PF12637"/>
    </source>
</evidence>
<dbReference type="InterPro" id="IPR024434">
    <property type="entry name" value="TSCPD_dom"/>
</dbReference>
<dbReference type="NCBIfam" id="TIGR03905">
    <property type="entry name" value="TIGR03905_4_Cys"/>
    <property type="match status" value="1"/>
</dbReference>
<dbReference type="Pfam" id="PF12637">
    <property type="entry name" value="TSCPD"/>
    <property type="match status" value="1"/>
</dbReference>
<dbReference type="EMBL" id="FOYZ01000020">
    <property type="protein sequence ID" value="SFS06345.1"/>
    <property type="molecule type" value="Genomic_DNA"/>
</dbReference>
<evidence type="ECO:0000256" key="5">
    <source>
        <dbReference type="ARBA" id="ARBA00047754"/>
    </source>
</evidence>
<keyword evidence="4" id="KW-0547">Nucleotide-binding</keyword>
<keyword evidence="8" id="KW-1185">Reference proteome</keyword>
<dbReference type="EC" id="1.17.4.1" evidence="2"/>
<comment type="catalytic activity">
    <reaction evidence="5">
        <text>a 2'-deoxyribonucleoside 5'-diphosphate + [thioredoxin]-disulfide + H2O = a ribonucleoside 5'-diphosphate + [thioredoxin]-dithiol</text>
        <dbReference type="Rhea" id="RHEA:23252"/>
        <dbReference type="Rhea" id="RHEA-COMP:10698"/>
        <dbReference type="Rhea" id="RHEA-COMP:10700"/>
        <dbReference type="ChEBI" id="CHEBI:15377"/>
        <dbReference type="ChEBI" id="CHEBI:29950"/>
        <dbReference type="ChEBI" id="CHEBI:50058"/>
        <dbReference type="ChEBI" id="CHEBI:57930"/>
        <dbReference type="ChEBI" id="CHEBI:73316"/>
        <dbReference type="EC" id="1.17.4.1"/>
    </reaction>
</comment>
<name>A0A1I6LS71_9FIRM</name>
<protein>
    <recommendedName>
        <fullName evidence="2">ribonucleoside-diphosphate reductase</fullName>
        <ecNumber evidence="2">1.17.4.1</ecNumber>
    </recommendedName>
</protein>